<dbReference type="AlphaFoldDB" id="A0A9P6UE44"/>
<comment type="caution">
    <text evidence="1">The sequence shown here is derived from an EMBL/GenBank/DDBJ whole genome shotgun (WGS) entry which is preliminary data.</text>
</comment>
<dbReference type="Gene3D" id="1.10.443.20">
    <property type="entry name" value="Centromere DNA-binding protein complex CBF3 subunit, domain 2"/>
    <property type="match status" value="1"/>
</dbReference>
<evidence type="ECO:0000313" key="1">
    <source>
        <dbReference type="EMBL" id="KAG0286544.1"/>
    </source>
</evidence>
<dbReference type="Proteomes" id="UP000823405">
    <property type="component" value="Unassembled WGS sequence"/>
</dbReference>
<organism evidence="1 2">
    <name type="scientific">Linnemannia gamsii</name>
    <dbReference type="NCBI Taxonomy" id="64522"/>
    <lineage>
        <taxon>Eukaryota</taxon>
        <taxon>Fungi</taxon>
        <taxon>Fungi incertae sedis</taxon>
        <taxon>Mucoromycota</taxon>
        <taxon>Mortierellomycotina</taxon>
        <taxon>Mortierellomycetes</taxon>
        <taxon>Mortierellales</taxon>
        <taxon>Mortierellaceae</taxon>
        <taxon>Linnemannia</taxon>
    </lineage>
</organism>
<proteinExistence type="predicted"/>
<dbReference type="EMBL" id="JAAAIN010003287">
    <property type="protein sequence ID" value="KAG0286544.1"/>
    <property type="molecule type" value="Genomic_DNA"/>
</dbReference>
<keyword evidence="2" id="KW-1185">Reference proteome</keyword>
<sequence>MGKDLNSKARANSARSQFQWVNTAIRKGAGSSSCFLEADNGTIEELVNDAFGVENLTTWFLPGCQRAVELFMLTSTRVKASTFCLPRDKVLPSEQLRRQLFPFVEKIPSRRIILQDFAVMMVAEDASSGGAGSNGERHMSFVREIAVQYPVLSSPAFLEFATSLRKSMASGSAQSNPVPIESSTPMDEDVLRLVAQQ</sequence>
<dbReference type="InterPro" id="IPR038279">
    <property type="entry name" value="Ndc10_dom2_sf"/>
</dbReference>
<accession>A0A9P6UE44</accession>
<name>A0A9P6UE44_9FUNG</name>
<evidence type="ECO:0000313" key="2">
    <source>
        <dbReference type="Proteomes" id="UP000823405"/>
    </source>
</evidence>
<dbReference type="OrthoDB" id="2431397at2759"/>
<protein>
    <submittedName>
        <fullName evidence="1">Uncharacterized protein</fullName>
    </submittedName>
</protein>
<dbReference type="GO" id="GO:0003677">
    <property type="term" value="F:DNA binding"/>
    <property type="evidence" value="ECO:0007669"/>
    <property type="project" value="InterPro"/>
</dbReference>
<gene>
    <name evidence="1" type="ORF">BGZ97_007386</name>
</gene>
<reference evidence="1" key="1">
    <citation type="journal article" date="2020" name="Fungal Divers.">
        <title>Resolving the Mortierellaceae phylogeny through synthesis of multi-gene phylogenetics and phylogenomics.</title>
        <authorList>
            <person name="Vandepol N."/>
            <person name="Liber J."/>
            <person name="Desiro A."/>
            <person name="Na H."/>
            <person name="Kennedy M."/>
            <person name="Barry K."/>
            <person name="Grigoriev I.V."/>
            <person name="Miller A.N."/>
            <person name="O'Donnell K."/>
            <person name="Stajich J.E."/>
            <person name="Bonito G."/>
        </authorList>
    </citation>
    <scope>NUCLEOTIDE SEQUENCE</scope>
    <source>
        <strain evidence="1">NVP60</strain>
    </source>
</reference>